<feature type="compositionally biased region" description="Polar residues" evidence="2">
    <location>
        <begin position="802"/>
        <end position="815"/>
    </location>
</feature>
<feature type="compositionally biased region" description="Polar residues" evidence="2">
    <location>
        <begin position="953"/>
        <end position="963"/>
    </location>
</feature>
<dbReference type="PROSITE" id="PS50003">
    <property type="entry name" value="PH_DOMAIN"/>
    <property type="match status" value="1"/>
</dbReference>
<sequence length="1321" mass="146278">MTRSRSWSASFTNLLTSKSPSEEPKGRLRRDTFTSITEAHIASPSRDSPHPPQSRTSRPSSRPMSIVQPYQPPLLEVERDTLPELQPIFTFLNSHSKKLYTEGYFLKLNDLNPDGKPSHDRNWQECFAQLVGTVLSLWDAAELDAAKPGEEVVPTFLNLTDASIKMIDTLPTRSSDVPPLTNVLSISTAGRNRYLFHFNSHHSLTLWTAGIRLCMFEHSSLQEAYTGALIAGKGKTLNGINTIIEKTRFKYEDWARVRFGAGTPWRRCWAVITPPDEKQVKKQKALLKKAQKTGYTSIPILKGDIKFYENKKSKKSQPIATITDAFSAYAIYPQSKPLIDQSTLVKIEGKITINSDPPTMSEGFVFVMPEVHPAVSGFEMMLKWLFPTFDTFALYGRPNRLVPDINDVKSLMFAMPRERQYGYLEVADIVSLIVSEGTAINTESEWRAKLKNATYEKMKNESRTARPRTSLPAGQRFPGGTFDGDSQRSSSSLPIPASQLPPQHVPLNTPPLPSNNYHQRSTSESTGYMQYQKQQRASPSLYSMAEAQHDSQQSQGLARSDSGSSDSSLFQGRPIDPAARRLQQQTEQPAFSEVPATPTMTHPPSSRPNQLPQSPQQAPQIQRRISNNTLNEMGTSAAAAAFLKETGGSISPPSNPPHLLPSQKSQITAQSSLGKQSLEPPPGFEIQNSQVLLSGPPPMGDSKVAYEEGYGYIGQPPPSQQSFQQVQRQHQQQQQQGSGQSDIGVPEGRRPRFSWQDTPGGTLIQPVKVVPYTVMEGLESPSPHIPTQIPRRSPNAHQIPSLQTQNISRKPTNGAASADDTPKTTDSIESLARHLMSQEALDKIGRDSDDVTYQEEDTFDRRRASRLQQMLSENAENSGSEYGSEEEEEPDYSSVHTREEPPKRDADMPRAGVKKVVGTTIEPEVVVGDVHYKSTAAERKALPADIPKVDFGTTINHGRSLSAESRGIGRGGGQLMEPDATIASGLAPQGTMLGGNRRDSFQALNVDWSEHNRESSRSSAGSEKRDSWNRPSPDSGNEPHSSESSESKRRSMVWQPGMVPVAGGQRSPDRSAEQYVSDKATAAAVQQQSRSRYIHQRKASGTPSPGSRNMSSELLPTLQRHSSAFIPNGLVSSAADLSAHLSAREQEYVAKQTGSTLLHLDNGKGKNQPPHQTGLLGAIETREKEKKLMKGSWSGNGNSATVQQAIAQRQQLKQQQLQQQQLQQQQLQQQQLQQQQLQLQQQKLQQQQQQALLREKAKSPSPRMSSYGAYEGAAGYFPQNAYASQSQTLLQQQQYQQFYNQQQAYGQQQYGNVQGNGFVRQ</sequence>
<feature type="compositionally biased region" description="Polar residues" evidence="2">
    <location>
        <begin position="1099"/>
        <end position="1112"/>
    </location>
</feature>
<feature type="compositionally biased region" description="Basic and acidic residues" evidence="2">
    <location>
        <begin position="1040"/>
        <end position="1049"/>
    </location>
</feature>
<feature type="compositionally biased region" description="Polar residues" evidence="2">
    <location>
        <begin position="663"/>
        <end position="675"/>
    </location>
</feature>
<feature type="coiled-coil region" evidence="1">
    <location>
        <begin position="1202"/>
        <end position="1254"/>
    </location>
</feature>
<gene>
    <name evidence="4" type="ORF">P167DRAFT_547474</name>
</gene>
<feature type="compositionally biased region" description="Polar residues" evidence="2">
    <location>
        <begin position="1"/>
        <end position="19"/>
    </location>
</feature>
<feature type="compositionally biased region" description="Low complexity" evidence="2">
    <location>
        <begin position="720"/>
        <end position="740"/>
    </location>
</feature>
<evidence type="ECO:0000256" key="2">
    <source>
        <dbReference type="SAM" id="MobiDB-lite"/>
    </source>
</evidence>
<feature type="region of interest" description="Disordered" evidence="2">
    <location>
        <begin position="1004"/>
        <end position="1112"/>
    </location>
</feature>
<proteinExistence type="predicted"/>
<feature type="compositionally biased region" description="Basic and acidic residues" evidence="2">
    <location>
        <begin position="20"/>
        <end position="32"/>
    </location>
</feature>
<dbReference type="OrthoDB" id="5563754at2759"/>
<name>A0A3N4KI22_9PEZI</name>
<feature type="region of interest" description="Disordered" evidence="2">
    <location>
        <begin position="802"/>
        <end position="827"/>
    </location>
</feature>
<dbReference type="EMBL" id="ML119145">
    <property type="protein sequence ID" value="RPB10150.1"/>
    <property type="molecule type" value="Genomic_DNA"/>
</dbReference>
<feature type="region of interest" description="Disordered" evidence="2">
    <location>
        <begin position="646"/>
        <end position="762"/>
    </location>
</feature>
<accession>A0A3N4KI22</accession>
<reference evidence="4 5" key="1">
    <citation type="journal article" date="2018" name="Nat. Ecol. Evol.">
        <title>Pezizomycetes genomes reveal the molecular basis of ectomycorrhizal truffle lifestyle.</title>
        <authorList>
            <person name="Murat C."/>
            <person name="Payen T."/>
            <person name="Noel B."/>
            <person name="Kuo A."/>
            <person name="Morin E."/>
            <person name="Chen J."/>
            <person name="Kohler A."/>
            <person name="Krizsan K."/>
            <person name="Balestrini R."/>
            <person name="Da Silva C."/>
            <person name="Montanini B."/>
            <person name="Hainaut M."/>
            <person name="Levati E."/>
            <person name="Barry K.W."/>
            <person name="Belfiori B."/>
            <person name="Cichocki N."/>
            <person name="Clum A."/>
            <person name="Dockter R.B."/>
            <person name="Fauchery L."/>
            <person name="Guy J."/>
            <person name="Iotti M."/>
            <person name="Le Tacon F."/>
            <person name="Lindquist E.A."/>
            <person name="Lipzen A."/>
            <person name="Malagnac F."/>
            <person name="Mello A."/>
            <person name="Molinier V."/>
            <person name="Miyauchi S."/>
            <person name="Poulain J."/>
            <person name="Riccioni C."/>
            <person name="Rubini A."/>
            <person name="Sitrit Y."/>
            <person name="Splivallo R."/>
            <person name="Traeger S."/>
            <person name="Wang M."/>
            <person name="Zifcakova L."/>
            <person name="Wipf D."/>
            <person name="Zambonelli A."/>
            <person name="Paolocci F."/>
            <person name="Nowrousian M."/>
            <person name="Ottonello S."/>
            <person name="Baldrian P."/>
            <person name="Spatafora J.W."/>
            <person name="Henrissat B."/>
            <person name="Nagy L.G."/>
            <person name="Aury J.M."/>
            <person name="Wincker P."/>
            <person name="Grigoriev I.V."/>
            <person name="Bonfante P."/>
            <person name="Martin F.M."/>
        </authorList>
    </citation>
    <scope>NUCLEOTIDE SEQUENCE [LARGE SCALE GENOMIC DNA]</scope>
    <source>
        <strain evidence="4 5">CCBAS932</strain>
    </source>
</reference>
<feature type="compositionally biased region" description="Basic and acidic residues" evidence="2">
    <location>
        <begin position="896"/>
        <end position="908"/>
    </location>
</feature>
<dbReference type="STRING" id="1392247.A0A3N4KI22"/>
<evidence type="ECO:0000256" key="1">
    <source>
        <dbReference type="SAM" id="Coils"/>
    </source>
</evidence>
<dbReference type="Gene3D" id="2.30.29.30">
    <property type="entry name" value="Pleckstrin-homology domain (PH domain)/Phosphotyrosine-binding domain (PTB)"/>
    <property type="match status" value="1"/>
</dbReference>
<dbReference type="SMART" id="SM00233">
    <property type="entry name" value="PH"/>
    <property type="match status" value="1"/>
</dbReference>
<feature type="domain" description="PH" evidence="3">
    <location>
        <begin position="98"/>
        <end position="216"/>
    </location>
</feature>
<feature type="compositionally biased region" description="Basic and acidic residues" evidence="2">
    <location>
        <begin position="840"/>
        <end position="849"/>
    </location>
</feature>
<feature type="region of interest" description="Disordered" evidence="2">
    <location>
        <begin position="457"/>
        <end position="621"/>
    </location>
</feature>
<organism evidence="4 5">
    <name type="scientific">Morchella conica CCBAS932</name>
    <dbReference type="NCBI Taxonomy" id="1392247"/>
    <lineage>
        <taxon>Eukaryota</taxon>
        <taxon>Fungi</taxon>
        <taxon>Dikarya</taxon>
        <taxon>Ascomycota</taxon>
        <taxon>Pezizomycotina</taxon>
        <taxon>Pezizomycetes</taxon>
        <taxon>Pezizales</taxon>
        <taxon>Morchellaceae</taxon>
        <taxon>Morchella</taxon>
    </lineage>
</organism>
<feature type="region of interest" description="Disordered" evidence="2">
    <location>
        <begin position="1"/>
        <end position="67"/>
    </location>
</feature>
<dbReference type="Pfam" id="PF25381">
    <property type="entry name" value="PH_26"/>
    <property type="match status" value="1"/>
</dbReference>
<dbReference type="InParanoid" id="A0A3N4KI22"/>
<protein>
    <recommendedName>
        <fullName evidence="3">PH domain-containing protein</fullName>
    </recommendedName>
</protein>
<dbReference type="Pfam" id="PF00169">
    <property type="entry name" value="PH"/>
    <property type="match status" value="1"/>
</dbReference>
<dbReference type="Proteomes" id="UP000277580">
    <property type="component" value="Unassembled WGS sequence"/>
</dbReference>
<feature type="region of interest" description="Disordered" evidence="2">
    <location>
        <begin position="949"/>
        <end position="979"/>
    </location>
</feature>
<dbReference type="InterPro" id="IPR011993">
    <property type="entry name" value="PH-like_dom_sf"/>
</dbReference>
<evidence type="ECO:0000313" key="5">
    <source>
        <dbReference type="Proteomes" id="UP000277580"/>
    </source>
</evidence>
<keyword evidence="5" id="KW-1185">Reference proteome</keyword>
<feature type="compositionally biased region" description="Polar residues" evidence="2">
    <location>
        <begin position="514"/>
        <end position="541"/>
    </location>
</feature>
<dbReference type="InterPro" id="IPR058155">
    <property type="entry name" value="Skg3/CAF120-like_PH"/>
</dbReference>
<feature type="compositionally biased region" description="Polar residues" evidence="2">
    <location>
        <begin position="1029"/>
        <end position="1039"/>
    </location>
</feature>
<feature type="compositionally biased region" description="Basic and acidic residues" evidence="2">
    <location>
        <begin position="1008"/>
        <end position="1028"/>
    </location>
</feature>
<feature type="region of interest" description="Disordered" evidence="2">
    <location>
        <begin position="840"/>
        <end position="861"/>
    </location>
</feature>
<feature type="compositionally biased region" description="Low complexity" evidence="2">
    <location>
        <begin position="873"/>
        <end position="882"/>
    </location>
</feature>
<evidence type="ECO:0000313" key="4">
    <source>
        <dbReference type="EMBL" id="RPB10150.1"/>
    </source>
</evidence>
<keyword evidence="1" id="KW-0175">Coiled coil</keyword>
<feature type="region of interest" description="Disordered" evidence="2">
    <location>
        <begin position="873"/>
        <end position="911"/>
    </location>
</feature>
<dbReference type="SUPFAM" id="SSF50729">
    <property type="entry name" value="PH domain-like"/>
    <property type="match status" value="1"/>
</dbReference>
<dbReference type="InterPro" id="IPR001849">
    <property type="entry name" value="PH_domain"/>
</dbReference>
<feature type="compositionally biased region" description="Polar residues" evidence="2">
    <location>
        <begin position="598"/>
        <end position="621"/>
    </location>
</feature>
<feature type="compositionally biased region" description="Low complexity" evidence="2">
    <location>
        <begin position="53"/>
        <end position="65"/>
    </location>
</feature>
<evidence type="ECO:0000259" key="3">
    <source>
        <dbReference type="PROSITE" id="PS50003"/>
    </source>
</evidence>
<dbReference type="FunFam" id="2.30.29.30:FF:000203">
    <property type="entry name" value="PH domain-containing protein"/>
    <property type="match status" value="1"/>
</dbReference>